<dbReference type="NCBIfam" id="TIGR03399">
    <property type="entry name" value="RNA_3prim_cycl"/>
    <property type="match status" value="1"/>
</dbReference>
<evidence type="ECO:0000259" key="10">
    <source>
        <dbReference type="Pfam" id="PF05189"/>
    </source>
</evidence>
<keyword evidence="5" id="KW-0547">Nucleotide-binding</keyword>
<organism evidence="11 12">
    <name type="scientific">Calocera viscosa (strain TUFC12733)</name>
    <dbReference type="NCBI Taxonomy" id="1330018"/>
    <lineage>
        <taxon>Eukaryota</taxon>
        <taxon>Fungi</taxon>
        <taxon>Dikarya</taxon>
        <taxon>Basidiomycota</taxon>
        <taxon>Agaricomycotina</taxon>
        <taxon>Dacrymycetes</taxon>
        <taxon>Dacrymycetales</taxon>
        <taxon>Dacrymycetaceae</taxon>
        <taxon>Calocera</taxon>
    </lineage>
</organism>
<dbReference type="InterPro" id="IPR020719">
    <property type="entry name" value="RNA3'_term_phos_cycl-like_CS"/>
</dbReference>
<dbReference type="Gene3D" id="3.30.360.20">
    <property type="entry name" value="RNA 3'-terminal phosphate cyclase, insert domain"/>
    <property type="match status" value="1"/>
</dbReference>
<keyword evidence="4" id="KW-0436">Ligase</keyword>
<evidence type="ECO:0000256" key="8">
    <source>
        <dbReference type="ARBA" id="ARBA00045867"/>
    </source>
</evidence>
<dbReference type="PROSITE" id="PS01287">
    <property type="entry name" value="RTC"/>
    <property type="match status" value="1"/>
</dbReference>
<evidence type="ECO:0000313" key="11">
    <source>
        <dbReference type="EMBL" id="KZO98161.1"/>
    </source>
</evidence>
<dbReference type="Gene3D" id="3.65.10.20">
    <property type="entry name" value="RNA 3'-terminal phosphate cyclase domain"/>
    <property type="match status" value="1"/>
</dbReference>
<protein>
    <recommendedName>
        <fullName evidence="3">RNA 3'-terminal phosphate cyclase</fullName>
        <ecNumber evidence="2">6.5.1.4</ecNumber>
    </recommendedName>
    <alternativeName>
        <fullName evidence="7">RNA terminal phosphate cyclase domain-containing protein 1</fullName>
    </alternativeName>
</protein>
<dbReference type="SUPFAM" id="SSF52913">
    <property type="entry name" value="RNA 3'-terminal phosphate cyclase, RPTC, insert domain"/>
    <property type="match status" value="1"/>
</dbReference>
<evidence type="ECO:0000256" key="3">
    <source>
        <dbReference type="ARBA" id="ARBA00021428"/>
    </source>
</evidence>
<dbReference type="PANTHER" id="PTHR11096">
    <property type="entry name" value="RNA 3' TERMINAL PHOSPHATE CYCLASE"/>
    <property type="match status" value="1"/>
</dbReference>
<dbReference type="EC" id="6.5.1.4" evidence="2"/>
<dbReference type="InterPro" id="IPR036553">
    <property type="entry name" value="RPTC_insert"/>
</dbReference>
<comment type="catalytic activity">
    <reaction evidence="6">
        <text>a 3'-end 3'-phospho-ribonucleotide-RNA + ATP = a 3'-end 2',3'-cyclophospho-ribonucleotide-RNA + AMP + diphosphate</text>
        <dbReference type="Rhea" id="RHEA:23976"/>
        <dbReference type="Rhea" id="RHEA-COMP:10463"/>
        <dbReference type="Rhea" id="RHEA-COMP:10464"/>
        <dbReference type="ChEBI" id="CHEBI:30616"/>
        <dbReference type="ChEBI" id="CHEBI:33019"/>
        <dbReference type="ChEBI" id="CHEBI:83062"/>
        <dbReference type="ChEBI" id="CHEBI:83064"/>
        <dbReference type="ChEBI" id="CHEBI:456215"/>
        <dbReference type="EC" id="6.5.1.4"/>
    </reaction>
</comment>
<evidence type="ECO:0000256" key="2">
    <source>
        <dbReference type="ARBA" id="ARBA00012725"/>
    </source>
</evidence>
<dbReference type="STRING" id="1330018.A0A167NWH9"/>
<evidence type="ECO:0000256" key="7">
    <source>
        <dbReference type="ARBA" id="ARBA00032543"/>
    </source>
</evidence>
<dbReference type="GO" id="GO:0003963">
    <property type="term" value="F:RNA-3'-phosphate cyclase activity"/>
    <property type="evidence" value="ECO:0007669"/>
    <property type="project" value="UniProtKB-EC"/>
</dbReference>
<dbReference type="GO" id="GO:0000166">
    <property type="term" value="F:nucleotide binding"/>
    <property type="evidence" value="ECO:0007669"/>
    <property type="project" value="UniProtKB-KW"/>
</dbReference>
<evidence type="ECO:0000256" key="6">
    <source>
        <dbReference type="ARBA" id="ARBA00024481"/>
    </source>
</evidence>
<dbReference type="InterPro" id="IPR023797">
    <property type="entry name" value="RNA3'_phos_cyclase_dom"/>
</dbReference>
<dbReference type="PANTHER" id="PTHR11096:SF0">
    <property type="entry name" value="RNA 3'-TERMINAL PHOSPHATE CYCLASE"/>
    <property type="match status" value="1"/>
</dbReference>
<comment type="function">
    <text evidence="8">Catalyzes the conversion of 3'-phosphate to a 2',3'-cyclic phosphodiester at the end of RNA. The mechanism of action of the enzyme occurs in 3 steps: (A) adenylation of the enzyme by ATP; (B) transfer of adenylate to an RNA-N3'P to produce RNA-N3'PP5'A; (C) and attack of the adjacent 2'-hydroxyl on the 3'-phosphorus in the diester linkage to produce the cyclic end product. Likely functions in some aspects of cellular RNA processing. Function plays an important role in regulating axon regeneration by inhibiting central nervous system (CNS) axon regeneration following optic nerve injury.</text>
</comment>
<dbReference type="EMBL" id="KV417277">
    <property type="protein sequence ID" value="KZO98161.1"/>
    <property type="molecule type" value="Genomic_DNA"/>
</dbReference>
<proteinExistence type="inferred from homology"/>
<gene>
    <name evidence="11" type="ORF">CALVIDRAFT_535738</name>
</gene>
<dbReference type="InterPro" id="IPR037136">
    <property type="entry name" value="RNA3'_phos_cyclase_dom_sf"/>
</dbReference>
<dbReference type="Pfam" id="PF01137">
    <property type="entry name" value="RTC"/>
    <property type="match status" value="1"/>
</dbReference>
<dbReference type="InterPro" id="IPR017770">
    <property type="entry name" value="RNA3'_term_phos_cyc_type_1"/>
</dbReference>
<dbReference type="GO" id="GO:0005634">
    <property type="term" value="C:nucleus"/>
    <property type="evidence" value="ECO:0007669"/>
    <property type="project" value="TreeGrafter"/>
</dbReference>
<dbReference type="GO" id="GO:0006396">
    <property type="term" value="P:RNA processing"/>
    <property type="evidence" value="ECO:0007669"/>
    <property type="project" value="InterPro"/>
</dbReference>
<evidence type="ECO:0000313" key="12">
    <source>
        <dbReference type="Proteomes" id="UP000076738"/>
    </source>
</evidence>
<feature type="domain" description="RNA 3'-terminal phosphate cyclase insert" evidence="10">
    <location>
        <begin position="230"/>
        <end position="331"/>
    </location>
</feature>
<dbReference type="Proteomes" id="UP000076738">
    <property type="component" value="Unassembled WGS sequence"/>
</dbReference>
<dbReference type="Pfam" id="PF05189">
    <property type="entry name" value="RTC_insert"/>
    <property type="match status" value="1"/>
</dbReference>
<evidence type="ECO:0000256" key="5">
    <source>
        <dbReference type="ARBA" id="ARBA00022741"/>
    </source>
</evidence>
<evidence type="ECO:0000256" key="4">
    <source>
        <dbReference type="ARBA" id="ARBA00022598"/>
    </source>
</evidence>
<accession>A0A167NWH9</accession>
<dbReference type="InterPro" id="IPR013792">
    <property type="entry name" value="RNA3'P_cycl/enolpyr_Trfase_a/b"/>
</dbReference>
<reference evidence="11 12" key="1">
    <citation type="journal article" date="2016" name="Mol. Biol. Evol.">
        <title>Comparative Genomics of Early-Diverging Mushroom-Forming Fungi Provides Insights into the Origins of Lignocellulose Decay Capabilities.</title>
        <authorList>
            <person name="Nagy L.G."/>
            <person name="Riley R."/>
            <person name="Tritt A."/>
            <person name="Adam C."/>
            <person name="Daum C."/>
            <person name="Floudas D."/>
            <person name="Sun H."/>
            <person name="Yadav J.S."/>
            <person name="Pangilinan J."/>
            <person name="Larsson K.H."/>
            <person name="Matsuura K."/>
            <person name="Barry K."/>
            <person name="Labutti K."/>
            <person name="Kuo R."/>
            <person name="Ohm R.A."/>
            <person name="Bhattacharya S.S."/>
            <person name="Shirouzu T."/>
            <person name="Yoshinaga Y."/>
            <person name="Martin F.M."/>
            <person name="Grigoriev I.V."/>
            <person name="Hibbett D.S."/>
        </authorList>
    </citation>
    <scope>NUCLEOTIDE SEQUENCE [LARGE SCALE GENOMIC DNA]</scope>
    <source>
        <strain evidence="11 12">TUFC12733</strain>
    </source>
</reference>
<dbReference type="OrthoDB" id="25029at2759"/>
<comment type="similarity">
    <text evidence="1">Belongs to the RNA 3'-terminal cyclase family. Type 1 subfamily.</text>
</comment>
<name>A0A167NWH9_CALVF</name>
<evidence type="ECO:0000256" key="1">
    <source>
        <dbReference type="ARBA" id="ARBA00009206"/>
    </source>
</evidence>
<evidence type="ECO:0000259" key="9">
    <source>
        <dbReference type="Pfam" id="PF01137"/>
    </source>
</evidence>
<dbReference type="SUPFAM" id="SSF55205">
    <property type="entry name" value="EPT/RTPC-like"/>
    <property type="match status" value="2"/>
</dbReference>
<keyword evidence="12" id="KW-1185">Reference proteome</keyword>
<dbReference type="FunFam" id="3.30.360.20:FF:000002">
    <property type="entry name" value="RNA terminal phosphate cyclase-like 1"/>
    <property type="match status" value="1"/>
</dbReference>
<dbReference type="AlphaFoldDB" id="A0A167NWH9"/>
<feature type="domain" description="RNA 3'-terminal phosphate cyclase" evidence="9">
    <location>
        <begin position="53"/>
        <end position="384"/>
    </location>
</feature>
<dbReference type="InterPro" id="IPR000228">
    <property type="entry name" value="RNA3'_term_phos_cyc"/>
</dbReference>
<dbReference type="InterPro" id="IPR013791">
    <property type="entry name" value="RNA3'-term_phos_cycl_insert"/>
</dbReference>
<sequence>MRSLSAYRTSCARRCSRSTIYTGRWPTFKEHFSSGATAMWTTLEPVQLDGSVLEGGGQILRNAMSYAAIFRRPLKIEKIRANRRPPGLKAQHAAGLVLLSQISQGSHLQSAVMNSQNITFHPGINTPGHYTADPRTAGSTTLLLQISLPCLLCLPPNSHSTLTLKGGTNAAQAPQVDYTQRVLLPFLNHHFGLEVQLDIKRRGYWPKGGGELYVSVPSIQGKLPAITLKDCGNVVSISGIAYVAGKLPQHLVNELCASALRCVQADNLLRGVSNTSIQILKDSDSLGSGMGIVLVATTDTGCVIAGTALGVKGKAPKEVGEEAANELARNLREGGCVDEYMQDQMIIFLALAEGRSTVRTGPLTLHTRTAIWVAEQMTSAKFTIEEEVTDKGVATNLIHCDGIGWSYTRPAEAHTEQTGT</sequence>